<protein>
    <submittedName>
        <fullName evidence="1">Replication-relaxation family protein</fullName>
    </submittedName>
</protein>
<evidence type="ECO:0000313" key="2">
    <source>
        <dbReference type="Proteomes" id="UP001303532"/>
    </source>
</evidence>
<proteinExistence type="predicted"/>
<evidence type="ECO:0000313" key="1">
    <source>
        <dbReference type="EMBL" id="WOV84722.1"/>
    </source>
</evidence>
<dbReference type="InterPro" id="IPR025855">
    <property type="entry name" value="Replic_Relax"/>
</dbReference>
<dbReference type="Pfam" id="PF13814">
    <property type="entry name" value="Replic_Relax"/>
    <property type="match status" value="1"/>
</dbReference>
<sequence length="426" mass="49706">MSSFSTYNLSDRSNELLKLLHLYRGMTAKQLAKFVFNVKELSTSQEKSIYNYLSALRKRNLVTSYRSTNQLRGSSIFYLSQWGYNYTLDLLDIGLGQSNDGWLPAGTEESSSSEFSYELYTPPLKQLDHHLQLIDFFISIHIFEEENYFSYEVKHRNNLYAAKKFKVDGKVSRYRPDAEILLNGNLFTIEIDRGTESHEQLCAKFETYKKYLELQQDKECLRGIIFVVESKVRNHGVRRRWENILGAFLKVLYKFKKNIKLILTTSDSIEETLLHELNRENYYNRLQYFVDQWNVEYEEIKQLKLGNGTKSNFFIGQSGNKAQLYFAGISGCFDSTFLVEYLSNCNLIPKIEETLRMKGLKSSGVSVIVFTPSSQHPHIPLNLDTFNLNKTITVPLAKISETIEYSCIETYLKIPDHFYKEDVFYE</sequence>
<keyword evidence="2" id="KW-1185">Reference proteome</keyword>
<reference evidence="1 2" key="1">
    <citation type="submission" date="2023-01" db="EMBL/GenBank/DDBJ databases">
        <title>Sporosarcina sp. nov., isolated from Korean tranditional fermented seafood 'Jeotgal'.</title>
        <authorList>
            <person name="Yang A.-I."/>
        </authorList>
    </citation>
    <scope>NUCLEOTIDE SEQUENCE [LARGE SCALE GENOMIC DNA]</scope>
    <source>
        <strain evidence="1 2">B2O-1</strain>
    </source>
</reference>
<dbReference type="Proteomes" id="UP001303532">
    <property type="component" value="Chromosome"/>
</dbReference>
<name>A0ABZ0KXU4_9BACL</name>
<organism evidence="1 2">
    <name type="scientific">Sporosarcina jeotgali</name>
    <dbReference type="NCBI Taxonomy" id="3020056"/>
    <lineage>
        <taxon>Bacteria</taxon>
        <taxon>Bacillati</taxon>
        <taxon>Bacillota</taxon>
        <taxon>Bacilli</taxon>
        <taxon>Bacillales</taxon>
        <taxon>Caryophanaceae</taxon>
        <taxon>Sporosarcina</taxon>
    </lineage>
</organism>
<dbReference type="EMBL" id="CP116341">
    <property type="protein sequence ID" value="WOV84722.1"/>
    <property type="molecule type" value="Genomic_DNA"/>
</dbReference>
<gene>
    <name evidence="1" type="ORF">PGH26_02005</name>
</gene>
<accession>A0ABZ0KXU4</accession>
<dbReference type="RefSeq" id="WP_323692368.1">
    <property type="nucleotide sequence ID" value="NZ_CP116341.1"/>
</dbReference>